<keyword evidence="2" id="KW-1185">Reference proteome</keyword>
<sequence>MAGRVEVFQKGVVGIEFGIADSIGAVIGDGIVALLVAAPADRETIPPERGPASP</sequence>
<evidence type="ECO:0000313" key="1">
    <source>
        <dbReference type="EMBL" id="PKV77117.1"/>
    </source>
</evidence>
<organism evidence="1 2">
    <name type="scientific">Nocardia fluminea</name>
    <dbReference type="NCBI Taxonomy" id="134984"/>
    <lineage>
        <taxon>Bacteria</taxon>
        <taxon>Bacillati</taxon>
        <taxon>Actinomycetota</taxon>
        <taxon>Actinomycetes</taxon>
        <taxon>Mycobacteriales</taxon>
        <taxon>Nocardiaceae</taxon>
        <taxon>Nocardia</taxon>
    </lineage>
</organism>
<reference evidence="1 2" key="1">
    <citation type="submission" date="2017-12" db="EMBL/GenBank/DDBJ databases">
        <title>Sequencing the genomes of 1000 Actinobacteria strains.</title>
        <authorList>
            <person name="Klenk H.-P."/>
        </authorList>
    </citation>
    <scope>NUCLEOTIDE SEQUENCE [LARGE SCALE GENOMIC DNA]</scope>
    <source>
        <strain evidence="1 2">DSM 44489</strain>
    </source>
</reference>
<protein>
    <submittedName>
        <fullName evidence="1">Uncharacterized protein</fullName>
    </submittedName>
</protein>
<comment type="caution">
    <text evidence="1">The sequence shown here is derived from an EMBL/GenBank/DDBJ whole genome shotgun (WGS) entry which is preliminary data.</text>
</comment>
<accession>A0A2N3V672</accession>
<evidence type="ECO:0000313" key="2">
    <source>
        <dbReference type="Proteomes" id="UP000233766"/>
    </source>
</evidence>
<proteinExistence type="predicted"/>
<gene>
    <name evidence="1" type="ORF">ATK86_1440</name>
</gene>
<dbReference type="Proteomes" id="UP000233766">
    <property type="component" value="Unassembled WGS sequence"/>
</dbReference>
<dbReference type="RefSeq" id="WP_170112032.1">
    <property type="nucleotide sequence ID" value="NZ_PJMW01000002.1"/>
</dbReference>
<name>A0A2N3V672_9NOCA</name>
<dbReference type="AlphaFoldDB" id="A0A2N3V672"/>
<dbReference type="EMBL" id="PJMW01000002">
    <property type="protein sequence ID" value="PKV77117.1"/>
    <property type="molecule type" value="Genomic_DNA"/>
</dbReference>